<keyword evidence="2" id="KW-0150">Chloroplast</keyword>
<sequence>MAKSLVGTVVYTISNSNNEFVLIFDPDGIKSIGLLYFRQEDVETFLSQVQLQTRELRSQPRVCCKEENKGGSFVVSSWREVEVGETWENWEEEGRRFRLERLANEAGVFSTEDKVGSDIASVKEGRRNKVQVEEEEKKQFFIEVAKAKTRIIRNTV</sequence>
<gene>
    <name evidence="4" type="primary">TIC22_3</name>
    <name evidence="4" type="ORF">CK203_042821</name>
</gene>
<dbReference type="Proteomes" id="UP000288805">
    <property type="component" value="Unassembled WGS sequence"/>
</dbReference>
<dbReference type="AlphaFoldDB" id="A0A438HQM2"/>
<organism evidence="4 5">
    <name type="scientific">Vitis vinifera</name>
    <name type="common">Grape</name>
    <dbReference type="NCBI Taxonomy" id="29760"/>
    <lineage>
        <taxon>Eukaryota</taxon>
        <taxon>Viridiplantae</taxon>
        <taxon>Streptophyta</taxon>
        <taxon>Embryophyta</taxon>
        <taxon>Tracheophyta</taxon>
        <taxon>Spermatophyta</taxon>
        <taxon>Magnoliopsida</taxon>
        <taxon>eudicotyledons</taxon>
        <taxon>Gunneridae</taxon>
        <taxon>Pentapetalae</taxon>
        <taxon>rosids</taxon>
        <taxon>Vitales</taxon>
        <taxon>Vitaceae</taxon>
        <taxon>Viteae</taxon>
        <taxon>Vitis</taxon>
    </lineage>
</organism>
<accession>A0A438HQM2</accession>
<dbReference type="GO" id="GO:0015031">
    <property type="term" value="P:protein transport"/>
    <property type="evidence" value="ECO:0007669"/>
    <property type="project" value="InterPro"/>
</dbReference>
<evidence type="ECO:0000256" key="2">
    <source>
        <dbReference type="ARBA" id="ARBA00022528"/>
    </source>
</evidence>
<evidence type="ECO:0000313" key="4">
    <source>
        <dbReference type="EMBL" id="RVW86752.1"/>
    </source>
</evidence>
<evidence type="ECO:0000313" key="5">
    <source>
        <dbReference type="Proteomes" id="UP000288805"/>
    </source>
</evidence>
<keyword evidence="3" id="KW-0934">Plastid</keyword>
<dbReference type="EMBL" id="QGNW01000190">
    <property type="protein sequence ID" value="RVW86752.1"/>
    <property type="molecule type" value="Genomic_DNA"/>
</dbReference>
<comment type="caution">
    <text evidence="4">The sequence shown here is derived from an EMBL/GenBank/DDBJ whole genome shotgun (WGS) entry which is preliminary data.</text>
</comment>
<evidence type="ECO:0000256" key="3">
    <source>
        <dbReference type="ARBA" id="ARBA00022640"/>
    </source>
</evidence>
<dbReference type="PANTHER" id="PTHR33926">
    <property type="entry name" value="PROTEIN TIC 22, CHLOROPLASTIC"/>
    <property type="match status" value="1"/>
</dbReference>
<reference evidence="4 5" key="1">
    <citation type="journal article" date="2018" name="PLoS Genet.">
        <title>Population sequencing reveals clonal diversity and ancestral inbreeding in the grapevine cultivar Chardonnay.</title>
        <authorList>
            <person name="Roach M.J."/>
            <person name="Johnson D.L."/>
            <person name="Bohlmann J."/>
            <person name="van Vuuren H.J."/>
            <person name="Jones S.J."/>
            <person name="Pretorius I.S."/>
            <person name="Schmidt S.A."/>
            <person name="Borneman A.R."/>
        </authorList>
    </citation>
    <scope>NUCLEOTIDE SEQUENCE [LARGE SCALE GENOMIC DNA]</scope>
    <source>
        <strain evidence="5">cv. Chardonnay</strain>
        <tissue evidence="4">Leaf</tissue>
    </source>
</reference>
<name>A0A438HQM2_VITVI</name>
<protein>
    <submittedName>
        <fullName evidence="4">Protein TIC 22, chloroplastic</fullName>
    </submittedName>
</protein>
<dbReference type="InterPro" id="IPR007378">
    <property type="entry name" value="Tic22-like"/>
</dbReference>
<dbReference type="PANTHER" id="PTHR33926:SF4">
    <property type="entry name" value="PROTEIN TIC 22, CHLOROPLASTIC"/>
    <property type="match status" value="1"/>
</dbReference>
<proteinExistence type="predicted"/>
<dbReference type="GO" id="GO:0009507">
    <property type="term" value="C:chloroplast"/>
    <property type="evidence" value="ECO:0007669"/>
    <property type="project" value="UniProtKB-SubCell"/>
</dbReference>
<dbReference type="Pfam" id="PF04278">
    <property type="entry name" value="Tic22"/>
    <property type="match status" value="1"/>
</dbReference>
<evidence type="ECO:0000256" key="1">
    <source>
        <dbReference type="ARBA" id="ARBA00004229"/>
    </source>
</evidence>
<comment type="subcellular location">
    <subcellularLocation>
        <location evidence="1">Plastid</location>
        <location evidence="1">Chloroplast</location>
    </subcellularLocation>
</comment>